<feature type="chain" id="PRO_5032394127" description="Secreted protein" evidence="1">
    <location>
        <begin position="18"/>
        <end position="64"/>
    </location>
</feature>
<evidence type="ECO:0000256" key="1">
    <source>
        <dbReference type="SAM" id="SignalP"/>
    </source>
</evidence>
<keyword evidence="1" id="KW-0732">Signal</keyword>
<organism evidence="2 3">
    <name type="scientific">Pyrenophora tritici-repentis</name>
    <dbReference type="NCBI Taxonomy" id="45151"/>
    <lineage>
        <taxon>Eukaryota</taxon>
        <taxon>Fungi</taxon>
        <taxon>Dikarya</taxon>
        <taxon>Ascomycota</taxon>
        <taxon>Pezizomycotina</taxon>
        <taxon>Dothideomycetes</taxon>
        <taxon>Pleosporomycetidae</taxon>
        <taxon>Pleosporales</taxon>
        <taxon>Pleosporineae</taxon>
        <taxon>Pleosporaceae</taxon>
        <taxon>Pyrenophora</taxon>
    </lineage>
</organism>
<protein>
    <recommendedName>
        <fullName evidence="4">Secreted protein</fullName>
    </recommendedName>
</protein>
<feature type="signal peptide" evidence="1">
    <location>
        <begin position="1"/>
        <end position="17"/>
    </location>
</feature>
<dbReference type="AlphaFoldDB" id="A0A834RRI2"/>
<proteinExistence type="predicted"/>
<dbReference type="KEGG" id="ptrr:90956950"/>
<dbReference type="GeneID" id="90956950"/>
<name>A0A834RRI2_9PLEO</name>
<dbReference type="RefSeq" id="XP_065961301.1">
    <property type="nucleotide sequence ID" value="XM_066108116.1"/>
</dbReference>
<accession>A0A834RRI2</accession>
<evidence type="ECO:0000313" key="2">
    <source>
        <dbReference type="EMBL" id="KAF7568991.1"/>
    </source>
</evidence>
<sequence length="64" mass="6858">MRITIVSIVFPALLVSGQDVCCGGKGTGGYVNAPPNWCEQQNPNAHMYCVSIAMSLLLYPSNRA</sequence>
<evidence type="ECO:0008006" key="4">
    <source>
        <dbReference type="Google" id="ProtNLM"/>
    </source>
</evidence>
<comment type="caution">
    <text evidence="2">The sequence shown here is derived from an EMBL/GenBank/DDBJ whole genome shotgun (WGS) entry which is preliminary data.</text>
</comment>
<dbReference type="EMBL" id="NQIK02000006">
    <property type="protein sequence ID" value="KAF7568991.1"/>
    <property type="molecule type" value="Genomic_DNA"/>
</dbReference>
<dbReference type="Proteomes" id="UP000245464">
    <property type="component" value="Chromosome 6"/>
</dbReference>
<evidence type="ECO:0000313" key="3">
    <source>
        <dbReference type="Proteomes" id="UP000245464"/>
    </source>
</evidence>
<gene>
    <name evidence="2" type="ORF">PtrM4_114060</name>
</gene>
<reference evidence="2" key="1">
    <citation type="journal article" date="2018" name="BMC Genomics">
        <title>Comparative genomics of the wheat fungal pathogen Pyrenophora tritici-repentis reveals chromosomal variations and genome plasticity.</title>
        <authorList>
            <person name="Moolhuijzen P."/>
            <person name="See P.T."/>
            <person name="Hane J.K."/>
            <person name="Shi G."/>
            <person name="Liu Z."/>
            <person name="Oliver R.P."/>
            <person name="Moffat C.S."/>
        </authorList>
    </citation>
    <scope>NUCLEOTIDE SEQUENCE [LARGE SCALE GENOMIC DNA]</scope>
    <source>
        <strain evidence="2">M4</strain>
    </source>
</reference>